<evidence type="ECO:0000313" key="10">
    <source>
        <dbReference type="Ensembl" id="ENSJJAP00000012084.1"/>
    </source>
</evidence>
<evidence type="ECO:0000256" key="4">
    <source>
        <dbReference type="ARBA" id="ARBA00022737"/>
    </source>
</evidence>
<dbReference type="FunFam" id="2.10.10.10:FF:000003">
    <property type="entry name" value="binder of sperm protein homolog 1"/>
    <property type="match status" value="1"/>
</dbReference>
<evidence type="ECO:0000256" key="8">
    <source>
        <dbReference type="SAM" id="SignalP"/>
    </source>
</evidence>
<reference evidence="10" key="2">
    <citation type="submission" date="2025-09" db="UniProtKB">
        <authorList>
            <consortium name="Ensembl"/>
        </authorList>
    </citation>
    <scope>IDENTIFICATION</scope>
</reference>
<dbReference type="PANTHER" id="PTHR22918:SF4">
    <property type="entry name" value="BINDER OF SPERM PROTEIN HOMOLOG 1"/>
    <property type="match status" value="1"/>
</dbReference>
<dbReference type="GO" id="GO:0005576">
    <property type="term" value="C:extracellular region"/>
    <property type="evidence" value="ECO:0007669"/>
    <property type="project" value="UniProtKB-SubCell"/>
</dbReference>
<feature type="domain" description="Fibronectin type-II" evidence="9">
    <location>
        <begin position="84"/>
        <end position="132"/>
    </location>
</feature>
<dbReference type="Proteomes" id="UP000694385">
    <property type="component" value="Unassembled WGS sequence"/>
</dbReference>
<evidence type="ECO:0000256" key="3">
    <source>
        <dbReference type="ARBA" id="ARBA00022525"/>
    </source>
</evidence>
<feature type="domain" description="Fibronectin type-II" evidence="9">
    <location>
        <begin position="39"/>
        <end position="83"/>
    </location>
</feature>
<feature type="signal peptide" evidence="8">
    <location>
        <begin position="1"/>
        <end position="21"/>
    </location>
</feature>
<accession>A0A8C5KT85</accession>
<dbReference type="GO" id="GO:0048240">
    <property type="term" value="P:sperm capacitation"/>
    <property type="evidence" value="ECO:0007669"/>
    <property type="project" value="Ensembl"/>
</dbReference>
<feature type="disulfide bond" evidence="7">
    <location>
        <begin position="103"/>
        <end position="130"/>
    </location>
</feature>
<keyword evidence="3" id="KW-0964">Secreted</keyword>
<keyword evidence="11" id="KW-1185">Reference proteome</keyword>
<keyword evidence="4" id="KW-0677">Repeat</keyword>
<dbReference type="FunFam" id="2.10.10.10:FF:000005">
    <property type="entry name" value="Epididymal sperm binding protein 1"/>
    <property type="match status" value="1"/>
</dbReference>
<dbReference type="Ensembl" id="ENSJJAT00000018567.1">
    <property type="protein sequence ID" value="ENSJJAP00000012084.1"/>
    <property type="gene ID" value="ENSJJAG00000015234.1"/>
</dbReference>
<evidence type="ECO:0000256" key="2">
    <source>
        <dbReference type="ARBA" id="ARBA00010011"/>
    </source>
</evidence>
<evidence type="ECO:0000256" key="5">
    <source>
        <dbReference type="ARBA" id="ARBA00023157"/>
    </source>
</evidence>
<dbReference type="GeneTree" id="ENSGT00940000163003"/>
<organism evidence="10 11">
    <name type="scientific">Jaculus jaculus</name>
    <name type="common">Lesser Egyptian jerboa</name>
    <dbReference type="NCBI Taxonomy" id="51337"/>
    <lineage>
        <taxon>Eukaryota</taxon>
        <taxon>Metazoa</taxon>
        <taxon>Chordata</taxon>
        <taxon>Craniata</taxon>
        <taxon>Vertebrata</taxon>
        <taxon>Euteleostomi</taxon>
        <taxon>Mammalia</taxon>
        <taxon>Eutheria</taxon>
        <taxon>Euarchontoglires</taxon>
        <taxon>Glires</taxon>
        <taxon>Rodentia</taxon>
        <taxon>Myomorpha</taxon>
        <taxon>Dipodoidea</taxon>
        <taxon>Dipodidae</taxon>
        <taxon>Dipodinae</taxon>
        <taxon>Jaculus</taxon>
    </lineage>
</organism>
<dbReference type="AlphaFoldDB" id="A0A8C5KT85"/>
<dbReference type="PROSITE" id="PS00023">
    <property type="entry name" value="FN2_1"/>
    <property type="match status" value="1"/>
</dbReference>
<dbReference type="InterPro" id="IPR000562">
    <property type="entry name" value="FN_type2_dom"/>
</dbReference>
<dbReference type="PANTHER" id="PTHR22918">
    <property type="entry name" value="SEMINAL PLASMA PROTEIN"/>
    <property type="match status" value="1"/>
</dbReference>
<feature type="disulfide bond" evidence="7">
    <location>
        <begin position="89"/>
        <end position="115"/>
    </location>
</feature>
<comment type="subcellular location">
    <subcellularLocation>
        <location evidence="1">Secreted</location>
    </subcellularLocation>
</comment>
<dbReference type="InterPro" id="IPR013806">
    <property type="entry name" value="Kringle-like"/>
</dbReference>
<dbReference type="SUPFAM" id="SSF57440">
    <property type="entry name" value="Kringle-like"/>
    <property type="match status" value="2"/>
</dbReference>
<keyword evidence="5 7" id="KW-1015">Disulfide bond</keyword>
<dbReference type="SMART" id="SM00059">
    <property type="entry name" value="FN2"/>
    <property type="match status" value="2"/>
</dbReference>
<evidence type="ECO:0000256" key="1">
    <source>
        <dbReference type="ARBA" id="ARBA00004613"/>
    </source>
</evidence>
<name>A0A8C5KT85_JACJA</name>
<feature type="chain" id="PRO_5034284739" evidence="8">
    <location>
        <begin position="22"/>
        <end position="132"/>
    </location>
</feature>
<dbReference type="GO" id="GO:0007338">
    <property type="term" value="P:single fertilization"/>
    <property type="evidence" value="ECO:0007669"/>
    <property type="project" value="UniProtKB-KW"/>
</dbReference>
<comment type="caution">
    <text evidence="7">Lacks conserved residue(s) required for the propagation of feature annotation.</text>
</comment>
<keyword evidence="6" id="KW-0278">Fertilization</keyword>
<dbReference type="Gene3D" id="2.10.10.10">
    <property type="entry name" value="Fibronectin, type II, collagen-binding"/>
    <property type="match status" value="2"/>
</dbReference>
<dbReference type="Pfam" id="PF00040">
    <property type="entry name" value="fn2"/>
    <property type="match status" value="2"/>
</dbReference>
<keyword evidence="8" id="KW-0732">Signal</keyword>
<proteinExistence type="inferred from homology"/>
<reference evidence="10" key="1">
    <citation type="submission" date="2025-08" db="UniProtKB">
        <authorList>
            <consortium name="Ensembl"/>
        </authorList>
    </citation>
    <scope>IDENTIFICATION</scope>
</reference>
<evidence type="ECO:0000259" key="9">
    <source>
        <dbReference type="PROSITE" id="PS51092"/>
    </source>
</evidence>
<dbReference type="PROSITE" id="PS51092">
    <property type="entry name" value="FN2_2"/>
    <property type="match status" value="2"/>
</dbReference>
<dbReference type="GO" id="GO:0009986">
    <property type="term" value="C:cell surface"/>
    <property type="evidence" value="ECO:0007669"/>
    <property type="project" value="Ensembl"/>
</dbReference>
<dbReference type="InterPro" id="IPR036943">
    <property type="entry name" value="FN_type2_sf"/>
</dbReference>
<dbReference type="GO" id="GO:0008201">
    <property type="term" value="F:heparin binding"/>
    <property type="evidence" value="ECO:0007669"/>
    <property type="project" value="Ensembl"/>
</dbReference>
<comment type="similarity">
    <text evidence="2">Belongs to the seminal plasma protein family.</text>
</comment>
<evidence type="ECO:0000313" key="11">
    <source>
        <dbReference type="Proteomes" id="UP000694385"/>
    </source>
</evidence>
<dbReference type="CDD" id="cd00062">
    <property type="entry name" value="FN2"/>
    <property type="match status" value="1"/>
</dbReference>
<evidence type="ECO:0000256" key="6">
    <source>
        <dbReference type="ARBA" id="ARBA00023279"/>
    </source>
</evidence>
<evidence type="ECO:0000256" key="7">
    <source>
        <dbReference type="PROSITE-ProRule" id="PRU00479"/>
    </source>
</evidence>
<protein>
    <submittedName>
        <fullName evidence="10">Binder of sperm protein homolog 1</fullName>
    </submittedName>
</protein>
<sequence>MPQPVGLLLACICFLFSLVSNREDDFPPTVDTMILFPEIENGVCVFPFWYRHERFYDCVKFNAKHKWCSLNSTFKGYWKYCSQADFATCAFPFWFRRVIYWECTEDGEVFGKKWCSLTHDYNKDHIWKYCSQ</sequence>
<dbReference type="InterPro" id="IPR051666">
    <property type="entry name" value="SP_Capacitation_Regulator"/>
</dbReference>